<dbReference type="GO" id="GO:0009432">
    <property type="term" value="P:SOS response"/>
    <property type="evidence" value="ECO:0007669"/>
    <property type="project" value="UniProtKB-UniRule"/>
</dbReference>
<dbReference type="InterPro" id="IPR000305">
    <property type="entry name" value="GIY-YIG_endonuc"/>
</dbReference>
<dbReference type="Pfam" id="PF14520">
    <property type="entry name" value="HHH_5"/>
    <property type="match status" value="1"/>
</dbReference>
<dbReference type="SUPFAM" id="SSF46600">
    <property type="entry name" value="C-terminal UvrC-binding domain of UvrB"/>
    <property type="match status" value="1"/>
</dbReference>
<protein>
    <recommendedName>
        <fullName evidence="7">UvrABC system protein C</fullName>
        <shortName evidence="7">Protein UvrC</shortName>
    </recommendedName>
    <alternativeName>
        <fullName evidence="7">Excinuclease ABC subunit C</fullName>
    </alternativeName>
</protein>
<keyword evidence="3 7" id="KW-0228">DNA excision</keyword>
<dbReference type="PROSITE" id="PS50164">
    <property type="entry name" value="GIY_YIG"/>
    <property type="match status" value="1"/>
</dbReference>
<dbReference type="Proteomes" id="UP000439113">
    <property type="component" value="Unassembled WGS sequence"/>
</dbReference>
<comment type="subunit">
    <text evidence="7">Interacts with UvrB in an incision complex.</text>
</comment>
<dbReference type="Pfam" id="PF22920">
    <property type="entry name" value="UvrC_RNaseH"/>
    <property type="match status" value="1"/>
</dbReference>
<dbReference type="Gene3D" id="4.10.860.10">
    <property type="entry name" value="UVR domain"/>
    <property type="match status" value="1"/>
</dbReference>
<dbReference type="InterPro" id="IPR001162">
    <property type="entry name" value="UvrC_RNase_H_dom"/>
</dbReference>
<dbReference type="Pfam" id="PF02151">
    <property type="entry name" value="UVR"/>
    <property type="match status" value="1"/>
</dbReference>
<dbReference type="InterPro" id="IPR047296">
    <property type="entry name" value="GIY-YIG_UvrC_Cho"/>
</dbReference>
<dbReference type="GO" id="GO:0003677">
    <property type="term" value="F:DNA binding"/>
    <property type="evidence" value="ECO:0007669"/>
    <property type="project" value="UniProtKB-UniRule"/>
</dbReference>
<keyword evidence="6 7" id="KW-0742">SOS response</keyword>
<dbReference type="AlphaFoldDB" id="A0A6N8DHI3"/>
<evidence type="ECO:0000256" key="3">
    <source>
        <dbReference type="ARBA" id="ARBA00022769"/>
    </source>
</evidence>
<proteinExistence type="inferred from homology"/>
<dbReference type="GO" id="GO:0009381">
    <property type="term" value="F:excinuclease ABC activity"/>
    <property type="evidence" value="ECO:0007669"/>
    <property type="project" value="UniProtKB-UniRule"/>
</dbReference>
<comment type="subcellular location">
    <subcellularLocation>
        <location evidence="7">Cytoplasm</location>
    </subcellularLocation>
</comment>
<evidence type="ECO:0000256" key="8">
    <source>
        <dbReference type="SAM" id="MobiDB-lite"/>
    </source>
</evidence>
<dbReference type="SMART" id="SM00465">
    <property type="entry name" value="GIYc"/>
    <property type="match status" value="1"/>
</dbReference>
<evidence type="ECO:0000256" key="4">
    <source>
        <dbReference type="ARBA" id="ARBA00022881"/>
    </source>
</evidence>
<dbReference type="Gene3D" id="3.40.1440.10">
    <property type="entry name" value="GIY-YIG endonuclease"/>
    <property type="match status" value="1"/>
</dbReference>
<comment type="caution">
    <text evidence="12">The sequence shown here is derived from an EMBL/GenBank/DDBJ whole genome shotgun (WGS) entry which is preliminary data.</text>
</comment>
<dbReference type="InterPro" id="IPR004791">
    <property type="entry name" value="UvrC"/>
</dbReference>
<evidence type="ECO:0000256" key="7">
    <source>
        <dbReference type="HAMAP-Rule" id="MF_00203"/>
    </source>
</evidence>
<name>A0A6N8DHI3_RHOAC</name>
<dbReference type="InterPro" id="IPR001943">
    <property type="entry name" value="UVR_dom"/>
</dbReference>
<organism evidence="12 13">
    <name type="scientific">Rhodoblastus acidophilus</name>
    <name type="common">Rhodopseudomonas acidophila</name>
    <dbReference type="NCBI Taxonomy" id="1074"/>
    <lineage>
        <taxon>Bacteria</taxon>
        <taxon>Pseudomonadati</taxon>
        <taxon>Pseudomonadota</taxon>
        <taxon>Alphaproteobacteria</taxon>
        <taxon>Hyphomicrobiales</taxon>
        <taxon>Rhodoblastaceae</taxon>
        <taxon>Rhodoblastus</taxon>
    </lineage>
</organism>
<dbReference type="CDD" id="cd10434">
    <property type="entry name" value="GIY-YIG_UvrC_Cho"/>
    <property type="match status" value="1"/>
</dbReference>
<evidence type="ECO:0000256" key="6">
    <source>
        <dbReference type="ARBA" id="ARBA00023236"/>
    </source>
</evidence>
<feature type="region of interest" description="Disordered" evidence="8">
    <location>
        <begin position="1"/>
        <end position="20"/>
    </location>
</feature>
<accession>A0A6N8DHI3</accession>
<dbReference type="SUPFAM" id="SSF47781">
    <property type="entry name" value="RuvA domain 2-like"/>
    <property type="match status" value="1"/>
</dbReference>
<evidence type="ECO:0000259" key="11">
    <source>
        <dbReference type="PROSITE" id="PS50165"/>
    </source>
</evidence>
<gene>
    <name evidence="7 12" type="primary">uvrC</name>
    <name evidence="12" type="ORF">GJ654_01125</name>
</gene>
<keyword evidence="5 7" id="KW-0234">DNA repair</keyword>
<dbReference type="PANTHER" id="PTHR30562:SF1">
    <property type="entry name" value="UVRABC SYSTEM PROTEIN C"/>
    <property type="match status" value="1"/>
</dbReference>
<evidence type="ECO:0000259" key="9">
    <source>
        <dbReference type="PROSITE" id="PS50151"/>
    </source>
</evidence>
<dbReference type="InterPro" id="IPR038476">
    <property type="entry name" value="UvrC_RNase_H_dom_sf"/>
</dbReference>
<feature type="domain" description="UvrC family homology region profile" evidence="11">
    <location>
        <begin position="297"/>
        <end position="531"/>
    </location>
</feature>
<dbReference type="Gene3D" id="3.30.420.340">
    <property type="entry name" value="UvrC, RNAse H endonuclease domain"/>
    <property type="match status" value="1"/>
</dbReference>
<evidence type="ECO:0000256" key="1">
    <source>
        <dbReference type="ARBA" id="ARBA00022490"/>
    </source>
</evidence>
<sequence>MIPDPENDLPDTPNLDDEDDAELAPEAAVELDFDACESPDALKRGVRAIRDHWKHAPSGPGVYRMLAEDGAVLYVGKAKSIKKRIASYMRVSGHTNRIARMIALTTTMVFASTETEVEALLLEANLIKQLKPRFNVLLRDDKSFPYILLTKDERGAQIVKHRGARGRKGDYFGPFAGVWAVNNTLNTLQKAFLLRTCENSFFDNRTRPCLLFQIKRCSGPCTAEISPADYDELVREARDFLCGKSRAVRERLAAEMNAAAEELEFERAGRLRDRIAALAAIQAQQGINPRNTPEADVFGLHEEAGQFCVEAVFIRAGQNWGNRAYFPRADKVLTPGEVLGPFLGQFYADRPAPRCVLLSHEIEEADLLAEALSARAGHKVEVFVPKRGEKAELVGHAQRNAREALGRKIADTAGQQRLLDALGAAFGMEKTPRRVEIYDNSHIMGSAAIGAMVVAGPQGFVKNQYRTFNIKSDIAPGDDYAMMREVLGRRFTRILKEGEPDSSDPEAFPQKPDLILIDGGRGQFSATLQVMRELGVEGITLASIAKGVDRDAGRETFFVEGREPFRLPPRDPALYFVQRLRDEAHRFAIGTHRAKRKKEFVKNPLDEIAGIGPARKRALLQAFGTAKAVAGAALADLEKTPGLSAATAKLVYDHFHEKG</sequence>
<evidence type="ECO:0000256" key="2">
    <source>
        <dbReference type="ARBA" id="ARBA00022763"/>
    </source>
</evidence>
<dbReference type="PROSITE" id="PS50151">
    <property type="entry name" value="UVR"/>
    <property type="match status" value="1"/>
</dbReference>
<feature type="domain" description="GIY-YIG" evidence="10">
    <location>
        <begin position="58"/>
        <end position="136"/>
    </location>
</feature>
<dbReference type="RefSeq" id="WP_155444249.1">
    <property type="nucleotide sequence ID" value="NZ_JAOQNR010000001.1"/>
</dbReference>
<comment type="similarity">
    <text evidence="7">Belongs to the UvrC family.</text>
</comment>
<dbReference type="InterPro" id="IPR050066">
    <property type="entry name" value="UvrABC_protein_C"/>
</dbReference>
<dbReference type="Pfam" id="PF08459">
    <property type="entry name" value="UvrC_RNaseH_dom"/>
    <property type="match status" value="1"/>
</dbReference>
<dbReference type="OrthoDB" id="9804933at2"/>
<evidence type="ECO:0000313" key="12">
    <source>
        <dbReference type="EMBL" id="MTV29588.1"/>
    </source>
</evidence>
<dbReference type="PANTHER" id="PTHR30562">
    <property type="entry name" value="UVRC/OXIDOREDUCTASE"/>
    <property type="match status" value="1"/>
</dbReference>
<dbReference type="InterPro" id="IPR035901">
    <property type="entry name" value="GIY-YIG_endonuc_sf"/>
</dbReference>
<dbReference type="InterPro" id="IPR036876">
    <property type="entry name" value="UVR_dom_sf"/>
</dbReference>
<reference evidence="12 13" key="1">
    <citation type="submission" date="2019-11" db="EMBL/GenBank/DDBJ databases">
        <title>Whole-genome sequence of a Rhodoblastus acidophilus DSM 142.</title>
        <authorList>
            <person name="Kyndt J.A."/>
            <person name="Meyer T.E."/>
        </authorList>
    </citation>
    <scope>NUCLEOTIDE SEQUENCE [LARGE SCALE GENOMIC DNA]</scope>
    <source>
        <strain evidence="12 13">DSM 142</strain>
    </source>
</reference>
<dbReference type="InterPro" id="IPR010994">
    <property type="entry name" value="RuvA_2-like"/>
</dbReference>
<dbReference type="SUPFAM" id="SSF82771">
    <property type="entry name" value="GIY-YIG endonuclease"/>
    <property type="match status" value="1"/>
</dbReference>
<keyword evidence="4 7" id="KW-0267">Excision nuclease</keyword>
<dbReference type="FunFam" id="3.40.1440.10:FF:000001">
    <property type="entry name" value="UvrABC system protein C"/>
    <property type="match status" value="1"/>
</dbReference>
<dbReference type="EMBL" id="WNKS01000001">
    <property type="protein sequence ID" value="MTV29588.1"/>
    <property type="molecule type" value="Genomic_DNA"/>
</dbReference>
<evidence type="ECO:0000313" key="13">
    <source>
        <dbReference type="Proteomes" id="UP000439113"/>
    </source>
</evidence>
<dbReference type="Pfam" id="PF01541">
    <property type="entry name" value="GIY-YIG"/>
    <property type="match status" value="1"/>
</dbReference>
<dbReference type="NCBIfam" id="TIGR00194">
    <property type="entry name" value="uvrC"/>
    <property type="match status" value="1"/>
</dbReference>
<evidence type="ECO:0000256" key="5">
    <source>
        <dbReference type="ARBA" id="ARBA00023204"/>
    </source>
</evidence>
<dbReference type="GO" id="GO:0005737">
    <property type="term" value="C:cytoplasm"/>
    <property type="evidence" value="ECO:0007669"/>
    <property type="project" value="UniProtKB-SubCell"/>
</dbReference>
<evidence type="ECO:0000259" key="10">
    <source>
        <dbReference type="PROSITE" id="PS50164"/>
    </source>
</evidence>
<feature type="domain" description="UVR" evidence="9">
    <location>
        <begin position="246"/>
        <end position="281"/>
    </location>
</feature>
<dbReference type="GO" id="GO:0009380">
    <property type="term" value="C:excinuclease repair complex"/>
    <property type="evidence" value="ECO:0007669"/>
    <property type="project" value="InterPro"/>
</dbReference>
<dbReference type="GO" id="GO:0006289">
    <property type="term" value="P:nucleotide-excision repair"/>
    <property type="evidence" value="ECO:0007669"/>
    <property type="project" value="UniProtKB-UniRule"/>
</dbReference>
<dbReference type="FunFam" id="3.30.420.340:FF:000001">
    <property type="entry name" value="UvrABC system protein C"/>
    <property type="match status" value="1"/>
</dbReference>
<keyword evidence="2 7" id="KW-0227">DNA damage</keyword>
<dbReference type="NCBIfam" id="NF001824">
    <property type="entry name" value="PRK00558.1-5"/>
    <property type="match status" value="1"/>
</dbReference>
<comment type="function">
    <text evidence="7">The UvrABC repair system catalyzes the recognition and processing of DNA lesions. UvrC both incises the 5' and 3' sides of the lesion. The N-terminal half is responsible for the 3' incision and the C-terminal half is responsible for the 5' incision.</text>
</comment>
<dbReference type="Gene3D" id="1.10.150.20">
    <property type="entry name" value="5' to 3' exonuclease, C-terminal subdomain"/>
    <property type="match status" value="1"/>
</dbReference>
<keyword evidence="1 7" id="KW-0963">Cytoplasm</keyword>
<dbReference type="PROSITE" id="PS50165">
    <property type="entry name" value="UVRC"/>
    <property type="match status" value="1"/>
</dbReference>
<dbReference type="HAMAP" id="MF_00203">
    <property type="entry name" value="UvrC"/>
    <property type="match status" value="1"/>
</dbReference>